<reference evidence="1" key="1">
    <citation type="submission" date="2020-11" db="EMBL/GenBank/DDBJ databases">
        <authorList>
            <person name="Whitehead M."/>
        </authorList>
    </citation>
    <scope>NUCLEOTIDE SEQUENCE</scope>
    <source>
        <strain evidence="1">EGII</strain>
    </source>
</reference>
<evidence type="ECO:0000313" key="2">
    <source>
        <dbReference type="Proteomes" id="UP000606786"/>
    </source>
</evidence>
<evidence type="ECO:0000313" key="1">
    <source>
        <dbReference type="EMBL" id="CAD6996316.1"/>
    </source>
</evidence>
<sequence>MYAEVLPRLEQMLRDVGDETVLKACCLYATLSPRKVIVFEDIVPLGFEKHLKKVGFKDELPKIVRLREQLVEHKHRTPSVGCVNFAPIGYHRCKFNFFLLSSALPNMSVFVDPKLDMVKLLTSNDFRKGLYNKKVFMDEILQLLPKLKHLGYFEE</sequence>
<dbReference type="AlphaFoldDB" id="A0A811UE58"/>
<dbReference type="Proteomes" id="UP000606786">
    <property type="component" value="Unassembled WGS sequence"/>
</dbReference>
<name>A0A811UE58_CERCA</name>
<comment type="caution">
    <text evidence="1">The sequence shown here is derived from an EMBL/GenBank/DDBJ whole genome shotgun (WGS) entry which is preliminary data.</text>
</comment>
<keyword evidence="2" id="KW-1185">Reference proteome</keyword>
<dbReference type="InterPro" id="IPR004119">
    <property type="entry name" value="EcKL"/>
</dbReference>
<protein>
    <submittedName>
        <fullName evidence="1">(Mediterranean fruit fly) hypothetical protein</fullName>
    </submittedName>
</protein>
<gene>
    <name evidence="1" type="ORF">CCAP1982_LOCUS4995</name>
</gene>
<dbReference type="Pfam" id="PF02958">
    <property type="entry name" value="EcKL"/>
    <property type="match status" value="1"/>
</dbReference>
<proteinExistence type="predicted"/>
<dbReference type="EMBL" id="CAJHJT010000001">
    <property type="protein sequence ID" value="CAD6996316.1"/>
    <property type="molecule type" value="Genomic_DNA"/>
</dbReference>
<accession>A0A811UE58</accession>
<organism evidence="1 2">
    <name type="scientific">Ceratitis capitata</name>
    <name type="common">Mediterranean fruit fly</name>
    <name type="synonym">Tephritis capitata</name>
    <dbReference type="NCBI Taxonomy" id="7213"/>
    <lineage>
        <taxon>Eukaryota</taxon>
        <taxon>Metazoa</taxon>
        <taxon>Ecdysozoa</taxon>
        <taxon>Arthropoda</taxon>
        <taxon>Hexapoda</taxon>
        <taxon>Insecta</taxon>
        <taxon>Pterygota</taxon>
        <taxon>Neoptera</taxon>
        <taxon>Endopterygota</taxon>
        <taxon>Diptera</taxon>
        <taxon>Brachycera</taxon>
        <taxon>Muscomorpha</taxon>
        <taxon>Tephritoidea</taxon>
        <taxon>Tephritidae</taxon>
        <taxon>Ceratitis</taxon>
        <taxon>Ceratitis</taxon>
    </lineage>
</organism>